<gene>
    <name evidence="1" type="ORF">AMST5_00596</name>
</gene>
<protein>
    <submittedName>
        <fullName evidence="1">Uncharacterized protein</fullName>
    </submittedName>
</protein>
<accession>A0AA48LZZ9</accession>
<evidence type="ECO:0000313" key="1">
    <source>
        <dbReference type="EMBL" id="CAJ0852900.1"/>
    </source>
</evidence>
<name>A0AA48LZZ9_9ZZZZ</name>
<dbReference type="EMBL" id="OY288114">
    <property type="protein sequence ID" value="CAJ0852900.1"/>
    <property type="molecule type" value="Genomic_DNA"/>
</dbReference>
<dbReference type="AlphaFoldDB" id="A0AA48LZZ9"/>
<reference evidence="1" key="1">
    <citation type="submission" date="2023-07" db="EMBL/GenBank/DDBJ databases">
        <authorList>
            <person name="Pelsma A.J. K."/>
        </authorList>
    </citation>
    <scope>NUCLEOTIDE SEQUENCE</scope>
</reference>
<proteinExistence type="predicted"/>
<organism evidence="1">
    <name type="scientific">freshwater sediment metagenome</name>
    <dbReference type="NCBI Taxonomy" id="556182"/>
    <lineage>
        <taxon>unclassified sequences</taxon>
        <taxon>metagenomes</taxon>
        <taxon>ecological metagenomes</taxon>
    </lineage>
</organism>
<sequence length="120" mass="12937">MQRTARPTPMLVPALLLLLPVAGCALRHDQIAPAPINPAAYGQASCEQLSQMQAKSRRSLILAEVAQDKYYEDDRTRTFGVPTPMATIFGEGEAAQVARLKGDTIALSSQLGRAGCLRDQ</sequence>